<gene>
    <name evidence="2" type="ORF">HUF19_09160</name>
</gene>
<organism evidence="2 3">
    <name type="scientific">Thalassolituus hydrocarboniclasticus</name>
    <dbReference type="NCBI Taxonomy" id="2742796"/>
    <lineage>
        <taxon>Bacteria</taxon>
        <taxon>Pseudomonadati</taxon>
        <taxon>Pseudomonadota</taxon>
        <taxon>Gammaproteobacteria</taxon>
        <taxon>Oceanospirillales</taxon>
        <taxon>Oceanospirillaceae</taxon>
        <taxon>Thalassolituus</taxon>
    </lineage>
</organism>
<dbReference type="InterPro" id="IPR039424">
    <property type="entry name" value="SBP_5"/>
</dbReference>
<protein>
    <recommendedName>
        <fullName evidence="1">Solute-binding protein family 5 domain-containing protein</fullName>
    </recommendedName>
</protein>
<dbReference type="PANTHER" id="PTHR30290">
    <property type="entry name" value="PERIPLASMIC BINDING COMPONENT OF ABC TRANSPORTER"/>
    <property type="match status" value="1"/>
</dbReference>
<dbReference type="Gene3D" id="3.40.190.10">
    <property type="entry name" value="Periplasmic binding protein-like II"/>
    <property type="match status" value="1"/>
</dbReference>
<proteinExistence type="predicted"/>
<name>A0ABY6ABD9_9GAMM</name>
<feature type="domain" description="Solute-binding protein family 5" evidence="1">
    <location>
        <begin position="110"/>
        <end position="374"/>
    </location>
</feature>
<dbReference type="EMBL" id="CP054475">
    <property type="protein sequence ID" value="UXD87596.1"/>
    <property type="molecule type" value="Genomic_DNA"/>
</dbReference>
<accession>A0ABY6ABD9</accession>
<evidence type="ECO:0000259" key="1">
    <source>
        <dbReference type="Pfam" id="PF00496"/>
    </source>
</evidence>
<dbReference type="Pfam" id="PF00496">
    <property type="entry name" value="SBP_bac_5"/>
    <property type="match status" value="1"/>
</dbReference>
<dbReference type="RefSeq" id="WP_260996388.1">
    <property type="nucleotide sequence ID" value="NZ_CP054475.1"/>
</dbReference>
<reference evidence="3" key="1">
    <citation type="submission" date="2020-06" db="EMBL/GenBank/DDBJ databases">
        <title>Thalassolituus marinus alknpb1M-1, a hydrocarbon-degrading bacterium isolated from the deep-sea overlying water using an in-situ strategy from the South China Sea basin.</title>
        <authorList>
            <person name="Dong C."/>
            <person name="Chen Y."/>
            <person name="Shao Z."/>
        </authorList>
    </citation>
    <scope>NUCLEOTIDE SEQUENCE [LARGE SCALE GENOMIC DNA]</scope>
    <source>
        <strain evidence="3">alknpb1M-1</strain>
    </source>
</reference>
<dbReference type="InterPro" id="IPR000914">
    <property type="entry name" value="SBP_5_dom"/>
</dbReference>
<dbReference type="Proteomes" id="UP001065322">
    <property type="component" value="Chromosome"/>
</dbReference>
<keyword evidence="3" id="KW-1185">Reference proteome</keyword>
<evidence type="ECO:0000313" key="2">
    <source>
        <dbReference type="EMBL" id="UXD87596.1"/>
    </source>
</evidence>
<dbReference type="SUPFAM" id="SSF53850">
    <property type="entry name" value="Periplasmic binding protein-like II"/>
    <property type="match status" value="1"/>
</dbReference>
<sequence>MTFTPSARYSALQLATLLLLLTFSTSGRASLIIADRPSSELSEVIWQSNSDSEPWASANAQRGGISRQPLLHFPPNIRRAGPQTPHSFSSTLNSLQLPLIARHPQDSRWIPMLASRWLVAEQAVRLYFELDAEARWSDGAAVTTDDIRFTLEFLSAPESGAAWQAKRLHQLVRRLEVFDQQRFAFVLHKPASTEDIRELASLRPFAAHVYRNARGWPKSFDWYPEPTTGPYYLAQLNPGTQIVLRQTGNWWGQDKPYFRHRFNVRRVNLRMPDNNHPAIQLLERGELDVMPLNTPENWHSPAVRNLSKTKRVDLIQFHHQAPMPFSGLFLNADNRQLSRRSQRAAILRSLNMTAAMTALDDASPLETNFLAPAKPLPLPADTGTAALPETLTLLYSDNLDLAFLRLLQQQAALHGLNLILEQVSPAELKRSLHQADYELAWLRFSSALNENGFLSLFRPDNGQLFIKSNTIKAFMSATGNTDAQQLARHLQEESIFAAGYGYRYSRSASWQWLKLPENHGTRISTDLFDPFDAVSGGMFWIDRKQRADILAKPDRGKNDNSEPTINIQYRLNNNQL</sequence>
<evidence type="ECO:0000313" key="3">
    <source>
        <dbReference type="Proteomes" id="UP001065322"/>
    </source>
</evidence>